<organism evidence="3 4">
    <name type="scientific">Conexibacter arvalis</name>
    <dbReference type="NCBI Taxonomy" id="912552"/>
    <lineage>
        <taxon>Bacteria</taxon>
        <taxon>Bacillati</taxon>
        <taxon>Actinomycetota</taxon>
        <taxon>Thermoleophilia</taxon>
        <taxon>Solirubrobacterales</taxon>
        <taxon>Conexibacteraceae</taxon>
        <taxon>Conexibacter</taxon>
    </lineage>
</organism>
<proteinExistence type="predicted"/>
<name>A0A840I895_9ACTN</name>
<evidence type="ECO:0008006" key="5">
    <source>
        <dbReference type="Google" id="ProtNLM"/>
    </source>
</evidence>
<feature type="transmembrane region" description="Helical" evidence="2">
    <location>
        <begin position="398"/>
        <end position="419"/>
    </location>
</feature>
<feature type="transmembrane region" description="Helical" evidence="2">
    <location>
        <begin position="480"/>
        <end position="501"/>
    </location>
</feature>
<feature type="transmembrane region" description="Helical" evidence="2">
    <location>
        <begin position="317"/>
        <end position="339"/>
    </location>
</feature>
<feature type="transmembrane region" description="Helical" evidence="2">
    <location>
        <begin position="351"/>
        <end position="378"/>
    </location>
</feature>
<dbReference type="RefSeq" id="WP_183338968.1">
    <property type="nucleotide sequence ID" value="NZ_JACHNU010000001.1"/>
</dbReference>
<evidence type="ECO:0000313" key="3">
    <source>
        <dbReference type="EMBL" id="MBB4661097.1"/>
    </source>
</evidence>
<protein>
    <recommendedName>
        <fullName evidence="5">Peptidase M28 domain-containing protein</fullName>
    </recommendedName>
</protein>
<dbReference type="Proteomes" id="UP000585272">
    <property type="component" value="Unassembled WGS sequence"/>
</dbReference>
<feature type="transmembrane region" description="Helical" evidence="2">
    <location>
        <begin position="431"/>
        <end position="451"/>
    </location>
</feature>
<keyword evidence="4" id="KW-1185">Reference proteome</keyword>
<feature type="transmembrane region" description="Helical" evidence="2">
    <location>
        <begin position="513"/>
        <end position="546"/>
    </location>
</feature>
<evidence type="ECO:0000256" key="2">
    <source>
        <dbReference type="SAM" id="Phobius"/>
    </source>
</evidence>
<reference evidence="3 4" key="1">
    <citation type="submission" date="2020-08" db="EMBL/GenBank/DDBJ databases">
        <title>Genomic Encyclopedia of Archaeal and Bacterial Type Strains, Phase II (KMG-II): from individual species to whole genera.</title>
        <authorList>
            <person name="Goeker M."/>
        </authorList>
    </citation>
    <scope>NUCLEOTIDE SEQUENCE [LARGE SCALE GENOMIC DNA]</scope>
    <source>
        <strain evidence="3 4">DSM 23288</strain>
    </source>
</reference>
<dbReference type="EMBL" id="JACHNU010000001">
    <property type="protein sequence ID" value="MBB4661097.1"/>
    <property type="molecule type" value="Genomic_DNA"/>
</dbReference>
<feature type="transmembrane region" description="Helical" evidence="2">
    <location>
        <begin position="457"/>
        <end position="473"/>
    </location>
</feature>
<keyword evidence="2" id="KW-0472">Membrane</keyword>
<gene>
    <name evidence="3" type="ORF">BDZ31_000670</name>
</gene>
<accession>A0A840I895</accession>
<keyword evidence="2" id="KW-1133">Transmembrane helix</keyword>
<dbReference type="Gene3D" id="3.40.630.10">
    <property type="entry name" value="Zn peptidases"/>
    <property type="match status" value="1"/>
</dbReference>
<evidence type="ECO:0000256" key="1">
    <source>
        <dbReference type="SAM" id="MobiDB-lite"/>
    </source>
</evidence>
<keyword evidence="2" id="KW-0812">Transmembrane</keyword>
<sequence>MLDPRIYRAAFLPVIFALVLVGFSLRDQPPGATTTLAPDAFDGEVALTQLDALAAAAPNREPGSPGDRLVAERVREGLEGIGFRVRTRRFGAATVDGTRQVASVYGERTGFSSERVLVVAQRDAVGSGARAQLSGTAALLELARVVGSRTLNRTLVLASISGGPAAARDLAEHLGGPVDAVVVLGDLAGDETVRPLVVPWGDGPRTAPLELRRTVETALSAEAGLAAGRAQPATQFARLAFPLTLGLQGPFVGDGIPAVLLSASGERPPAADQEVSEERLERFGRAVLRTMSALDGARSMPEAEGYVLLERKLLPAWPIRLLGAVLLLPVLIATIDGFARVRRRQEPVGRWLRWVALCALPFVLGVLLVVALKLTGLIGAAPPGPVAADAIPLEGGGLAALAAVVVVIALAWFLLRPYLGRVVGAPRDPSTPGAAAAVMIVLCAAAVVVWIANPWTALLLVPALHLWLLAIAPETRLHPLAALALFLVGLVPPLLIAISYLGQFDVGPLELAWTGLLLVAGGGISLPAALGWAVVLGCAGAVLAIGIRQALGEPPLSGGPGAPPSVRGPRTYAGPGSLGGTESALRR</sequence>
<dbReference type="AlphaFoldDB" id="A0A840I895"/>
<feature type="region of interest" description="Disordered" evidence="1">
    <location>
        <begin position="557"/>
        <end position="587"/>
    </location>
</feature>
<dbReference type="SUPFAM" id="SSF53187">
    <property type="entry name" value="Zn-dependent exopeptidases"/>
    <property type="match status" value="1"/>
</dbReference>
<evidence type="ECO:0000313" key="4">
    <source>
        <dbReference type="Proteomes" id="UP000585272"/>
    </source>
</evidence>
<comment type="caution">
    <text evidence="3">The sequence shown here is derived from an EMBL/GenBank/DDBJ whole genome shotgun (WGS) entry which is preliminary data.</text>
</comment>